<proteinExistence type="predicted"/>
<dbReference type="STRING" id="208439.AJAP_04595"/>
<evidence type="ECO:0008006" key="3">
    <source>
        <dbReference type="Google" id="ProtNLM"/>
    </source>
</evidence>
<gene>
    <name evidence="1" type="ORF">AJAP_04595</name>
</gene>
<keyword evidence="2" id="KW-1185">Reference proteome</keyword>
<dbReference type="EMBL" id="CP008953">
    <property type="protein sequence ID" value="AIG73841.1"/>
    <property type="molecule type" value="Genomic_DNA"/>
</dbReference>
<dbReference type="HOGENOM" id="CLU_1802365_0_0_11"/>
<reference evidence="1 2" key="1">
    <citation type="journal article" date="2014" name="J. Biotechnol.">
        <title>Complete genome sequence of the actinobacterium Amycolatopsis japonica MG417-CF17(T) (=DSM 44213T) producing (S,S)-N,N'-ethylenediaminedisuccinic acid.</title>
        <authorList>
            <person name="Stegmann E."/>
            <person name="Albersmeier A."/>
            <person name="Spohn M."/>
            <person name="Gert H."/>
            <person name="Weber T."/>
            <person name="Wohlleben W."/>
            <person name="Kalinowski J."/>
            <person name="Ruckert C."/>
        </authorList>
    </citation>
    <scope>NUCLEOTIDE SEQUENCE [LARGE SCALE GENOMIC DNA]</scope>
    <source>
        <strain evidence="2">MG417-CF17 (DSM 44213)</strain>
    </source>
</reference>
<dbReference type="AlphaFoldDB" id="A0A075UN52"/>
<evidence type="ECO:0000313" key="1">
    <source>
        <dbReference type="EMBL" id="AIG73841.1"/>
    </source>
</evidence>
<dbReference type="KEGG" id="aja:AJAP_04595"/>
<accession>A0A075UN52</accession>
<dbReference type="Proteomes" id="UP000028492">
    <property type="component" value="Chromosome"/>
</dbReference>
<protein>
    <recommendedName>
        <fullName evidence="3">Cytotoxic translational repressor of toxin-antitoxin stability system</fullName>
    </recommendedName>
</protein>
<evidence type="ECO:0000313" key="2">
    <source>
        <dbReference type="Proteomes" id="UP000028492"/>
    </source>
</evidence>
<dbReference type="RefSeq" id="WP_038508404.1">
    <property type="nucleotide sequence ID" value="NZ_CP008953.1"/>
</dbReference>
<sequence length="141" mass="16137">MNWPLPTRKDHESFCQIEEWRRVRDARGRTGTHHVTYELGLVDGRILRTRISHPVDRTGYGKSIWKHILRDQLDVDEPCFWSCVQDGVKPDRGLPVPQAEALPADLVHLLLSRVGLAEADVAAMTKAEAISRLQQFWTENS</sequence>
<organism evidence="1 2">
    <name type="scientific">Amycolatopsis japonica</name>
    <dbReference type="NCBI Taxonomy" id="208439"/>
    <lineage>
        <taxon>Bacteria</taxon>
        <taxon>Bacillati</taxon>
        <taxon>Actinomycetota</taxon>
        <taxon>Actinomycetes</taxon>
        <taxon>Pseudonocardiales</taxon>
        <taxon>Pseudonocardiaceae</taxon>
        <taxon>Amycolatopsis</taxon>
        <taxon>Amycolatopsis japonica group</taxon>
    </lineage>
</organism>
<name>A0A075UN52_9PSEU</name>
<dbReference type="eggNOG" id="ENOG5032QWU">
    <property type="taxonomic scope" value="Bacteria"/>
</dbReference>